<reference evidence="1" key="1">
    <citation type="submission" date="2013-08" db="EMBL/GenBank/DDBJ databases">
        <authorList>
            <person name="Mendez C."/>
            <person name="Richter M."/>
            <person name="Ferrer M."/>
            <person name="Sanchez J."/>
        </authorList>
    </citation>
    <scope>NUCLEOTIDE SEQUENCE</scope>
</reference>
<evidence type="ECO:0000313" key="1">
    <source>
        <dbReference type="EMBL" id="EQD57006.1"/>
    </source>
</evidence>
<proteinExistence type="predicted"/>
<feature type="non-terminal residue" evidence="1">
    <location>
        <position position="49"/>
    </location>
</feature>
<reference evidence="1" key="2">
    <citation type="journal article" date="2014" name="ISME J.">
        <title>Microbial stratification in low pH oxic and suboxic macroscopic growths along an acid mine drainage.</title>
        <authorList>
            <person name="Mendez-Garcia C."/>
            <person name="Mesa V."/>
            <person name="Sprenger R.R."/>
            <person name="Richter M."/>
            <person name="Diez M.S."/>
            <person name="Solano J."/>
            <person name="Bargiela R."/>
            <person name="Golyshina O.V."/>
            <person name="Manteca A."/>
            <person name="Ramos J.L."/>
            <person name="Gallego J.R."/>
            <person name="Llorente I."/>
            <person name="Martins Dos Santos V.A."/>
            <person name="Jensen O.N."/>
            <person name="Pelaez A.I."/>
            <person name="Sanchez J."/>
            <person name="Ferrer M."/>
        </authorList>
    </citation>
    <scope>NUCLEOTIDE SEQUENCE</scope>
</reference>
<name>T1A8N2_9ZZZZ</name>
<sequence>MRVLAIESSCDESAAAILDETGGLLAHELYSQVEVHRAYGGVVRSWPPA</sequence>
<comment type="caution">
    <text evidence="1">The sequence shown here is derived from an EMBL/GenBank/DDBJ whole genome shotgun (WGS) entry which is preliminary data.</text>
</comment>
<accession>T1A8N2</accession>
<organism evidence="1">
    <name type="scientific">mine drainage metagenome</name>
    <dbReference type="NCBI Taxonomy" id="410659"/>
    <lineage>
        <taxon>unclassified sequences</taxon>
        <taxon>metagenomes</taxon>
        <taxon>ecological metagenomes</taxon>
    </lineage>
</organism>
<gene>
    <name evidence="1" type="ORF">B1A_11296</name>
</gene>
<dbReference type="AlphaFoldDB" id="T1A8N2"/>
<dbReference type="EMBL" id="AUZX01008073">
    <property type="protein sequence ID" value="EQD57006.1"/>
    <property type="molecule type" value="Genomic_DNA"/>
</dbReference>
<dbReference type="Gene3D" id="3.30.420.40">
    <property type="match status" value="1"/>
</dbReference>
<protein>
    <submittedName>
        <fullName evidence="1">OrfX protein</fullName>
    </submittedName>
</protein>